<dbReference type="KEGG" id="cfon:HZU75_14710"/>
<evidence type="ECO:0000313" key="2">
    <source>
        <dbReference type="Proteomes" id="UP000510822"/>
    </source>
</evidence>
<organism evidence="1 2">
    <name type="scientific">Chitinibacter fontanus</name>
    <dbReference type="NCBI Taxonomy" id="1737446"/>
    <lineage>
        <taxon>Bacteria</taxon>
        <taxon>Pseudomonadati</taxon>
        <taxon>Pseudomonadota</taxon>
        <taxon>Betaproteobacteria</taxon>
        <taxon>Neisseriales</taxon>
        <taxon>Chitinibacteraceae</taxon>
        <taxon>Chitinibacter</taxon>
    </lineage>
</organism>
<gene>
    <name evidence="1" type="ORF">HZU75_14710</name>
</gene>
<dbReference type="AlphaFoldDB" id="A0A7D5VBE2"/>
<reference evidence="1 2" key="1">
    <citation type="journal article" date="2016" name="Int. J. Syst. Evol. Microbiol.">
        <title>Chitinibacter fontanus sp. nov., isolated from a spring.</title>
        <authorList>
            <person name="Sheu S.Y."/>
            <person name="Li Y.S."/>
            <person name="Young C.C."/>
            <person name="Chen W.M."/>
        </authorList>
    </citation>
    <scope>NUCLEOTIDE SEQUENCE [LARGE SCALE GENOMIC DNA]</scope>
    <source>
        <strain evidence="1 2">STM-7</strain>
    </source>
</reference>
<sequence>MEDTMLGWVSEKSAGGSIYSSATTDDFFFSFARQLLLLCFVGDGDFACGNRAMRSAAFIAASAHHDGRGGF</sequence>
<dbReference type="EMBL" id="CP058952">
    <property type="protein sequence ID" value="QLI82676.1"/>
    <property type="molecule type" value="Genomic_DNA"/>
</dbReference>
<name>A0A7D5VBE2_9NEIS</name>
<proteinExistence type="predicted"/>
<protein>
    <submittedName>
        <fullName evidence="1">Uncharacterized protein</fullName>
    </submittedName>
</protein>
<dbReference type="RefSeq" id="WP_180306752.1">
    <property type="nucleotide sequence ID" value="NZ_CP058952.1"/>
</dbReference>
<dbReference type="Proteomes" id="UP000510822">
    <property type="component" value="Chromosome"/>
</dbReference>
<evidence type="ECO:0000313" key="1">
    <source>
        <dbReference type="EMBL" id="QLI82676.1"/>
    </source>
</evidence>
<keyword evidence="2" id="KW-1185">Reference proteome</keyword>
<accession>A0A7D5VBE2</accession>